<gene>
    <name evidence="2" type="ORF">ULMA_08480</name>
</gene>
<evidence type="ECO:0000313" key="2">
    <source>
        <dbReference type="EMBL" id="GER58740.1"/>
    </source>
</evidence>
<organism evidence="2 3">
    <name type="scientific">Patiriisocius marinus</name>
    <dbReference type="NCBI Taxonomy" id="1397112"/>
    <lineage>
        <taxon>Bacteria</taxon>
        <taxon>Pseudomonadati</taxon>
        <taxon>Bacteroidota</taxon>
        <taxon>Flavobacteriia</taxon>
        <taxon>Flavobacteriales</taxon>
        <taxon>Flavobacteriaceae</taxon>
        <taxon>Patiriisocius</taxon>
    </lineage>
</organism>
<dbReference type="AlphaFoldDB" id="A0A5J4IY28"/>
<feature type="transmembrane region" description="Helical" evidence="1">
    <location>
        <begin position="43"/>
        <end position="63"/>
    </location>
</feature>
<keyword evidence="3" id="KW-1185">Reference proteome</keyword>
<keyword evidence="1" id="KW-0472">Membrane</keyword>
<reference evidence="2 3" key="1">
    <citation type="submission" date="2019-08" db="EMBL/GenBank/DDBJ databases">
        <title>Draft genome sequence of Ulvibacter marinus type strain NBRC 109484.</title>
        <authorList>
            <person name="Kawano K."/>
            <person name="Ushijima N."/>
            <person name="Kihara M."/>
            <person name="Itoh H."/>
        </authorList>
    </citation>
    <scope>NUCLEOTIDE SEQUENCE [LARGE SCALE GENOMIC DNA]</scope>
    <source>
        <strain evidence="2 3">NBRC 109484</strain>
    </source>
</reference>
<evidence type="ECO:0008006" key="4">
    <source>
        <dbReference type="Google" id="ProtNLM"/>
    </source>
</evidence>
<feature type="transmembrane region" description="Helical" evidence="1">
    <location>
        <begin position="266"/>
        <end position="282"/>
    </location>
</feature>
<feature type="transmembrane region" description="Helical" evidence="1">
    <location>
        <begin position="12"/>
        <end position="31"/>
    </location>
</feature>
<dbReference type="EMBL" id="BKCG01000001">
    <property type="protein sequence ID" value="GER58740.1"/>
    <property type="molecule type" value="Genomic_DNA"/>
</dbReference>
<dbReference type="Proteomes" id="UP000326509">
    <property type="component" value="Unassembled WGS sequence"/>
</dbReference>
<feature type="transmembrane region" description="Helical" evidence="1">
    <location>
        <begin position="291"/>
        <end position="309"/>
    </location>
</feature>
<feature type="transmembrane region" description="Helical" evidence="1">
    <location>
        <begin position="125"/>
        <end position="148"/>
    </location>
</feature>
<keyword evidence="1" id="KW-0812">Transmembrane</keyword>
<feature type="transmembrane region" description="Helical" evidence="1">
    <location>
        <begin position="240"/>
        <end position="260"/>
    </location>
</feature>
<comment type="caution">
    <text evidence="2">The sequence shown here is derived from an EMBL/GenBank/DDBJ whole genome shotgun (WGS) entry which is preliminary data.</text>
</comment>
<dbReference type="OrthoDB" id="1439867at2"/>
<evidence type="ECO:0000256" key="1">
    <source>
        <dbReference type="SAM" id="Phobius"/>
    </source>
</evidence>
<feature type="transmembrane region" description="Helical" evidence="1">
    <location>
        <begin position="160"/>
        <end position="181"/>
    </location>
</feature>
<feature type="transmembrane region" description="Helical" evidence="1">
    <location>
        <begin position="208"/>
        <end position="228"/>
    </location>
</feature>
<name>A0A5J4IY28_9FLAO</name>
<sequence>MLTSFFSKSTPVNYLLLSTAIIVSYLLRVIFLDNLNVNPVNLLTHAGLMLLMIFVVLLLDFIIRKNHVTGNNTFAIFIFVLFIVLTPSVYIEITILLSNVFLLLATRRVLSLNTEKNVEKKIFDAAMYITIASLLYFWSLLFFIVLYFGIVNKTQRRPRFFVIPFSAIIAIGLLFISYQLVVYDNLDWFIPWPTIQDFDFSSYNNLSLLVPAILIFALLLWTGSIRFFQINTLSKKEKPAASSMATIAIVLLAITLFGSHNNGSELIFIMMPAAITTANYVENRPTKERTIFNEILLWFILIVAILIHVI</sequence>
<accession>A0A5J4IY28</accession>
<protein>
    <recommendedName>
        <fullName evidence="4">Beta-carotene 15,15'-monooxygenase</fullName>
    </recommendedName>
</protein>
<feature type="transmembrane region" description="Helical" evidence="1">
    <location>
        <begin position="75"/>
        <end position="105"/>
    </location>
</feature>
<keyword evidence="1" id="KW-1133">Transmembrane helix</keyword>
<dbReference type="RefSeq" id="WP_151672798.1">
    <property type="nucleotide sequence ID" value="NZ_BKCG01000001.1"/>
</dbReference>
<evidence type="ECO:0000313" key="3">
    <source>
        <dbReference type="Proteomes" id="UP000326509"/>
    </source>
</evidence>
<proteinExistence type="predicted"/>